<evidence type="ECO:0000313" key="2">
    <source>
        <dbReference type="Proteomes" id="UP000091820"/>
    </source>
</evidence>
<name>A0A1A9W9P4_9MUSC</name>
<dbReference type="AlphaFoldDB" id="A0A1A9W9P4"/>
<accession>A0A1A9W9P4</accession>
<dbReference type="Proteomes" id="UP000091820">
    <property type="component" value="Unassembled WGS sequence"/>
</dbReference>
<reference evidence="2" key="1">
    <citation type="submission" date="2014-03" db="EMBL/GenBank/DDBJ databases">
        <authorList>
            <person name="Aksoy S."/>
            <person name="Warren W."/>
            <person name="Wilson R.K."/>
        </authorList>
    </citation>
    <scope>NUCLEOTIDE SEQUENCE [LARGE SCALE GENOMIC DNA]</scope>
    <source>
        <strain evidence="2">IAEA</strain>
    </source>
</reference>
<dbReference type="VEuPathDB" id="VectorBase:GBRI011388"/>
<proteinExistence type="predicted"/>
<organism evidence="1 2">
    <name type="scientific">Glossina brevipalpis</name>
    <dbReference type="NCBI Taxonomy" id="37001"/>
    <lineage>
        <taxon>Eukaryota</taxon>
        <taxon>Metazoa</taxon>
        <taxon>Ecdysozoa</taxon>
        <taxon>Arthropoda</taxon>
        <taxon>Hexapoda</taxon>
        <taxon>Insecta</taxon>
        <taxon>Pterygota</taxon>
        <taxon>Neoptera</taxon>
        <taxon>Endopterygota</taxon>
        <taxon>Diptera</taxon>
        <taxon>Brachycera</taxon>
        <taxon>Muscomorpha</taxon>
        <taxon>Hippoboscoidea</taxon>
        <taxon>Glossinidae</taxon>
        <taxon>Glossina</taxon>
    </lineage>
</organism>
<reference evidence="1" key="2">
    <citation type="submission" date="2020-05" db="UniProtKB">
        <authorList>
            <consortium name="EnsemblMetazoa"/>
        </authorList>
    </citation>
    <scope>IDENTIFICATION</scope>
    <source>
        <strain evidence="1">IAEA</strain>
    </source>
</reference>
<dbReference type="STRING" id="37001.A0A1A9W9P4"/>
<keyword evidence="2" id="KW-1185">Reference proteome</keyword>
<sequence length="108" mass="12660">MWADLIAAHSNSMELNSDICTVDTSALKLNAKREHDKITELLDKIHVTSNNTLDQLERTDKLYNFIITNPLRHFIPKTKKFNNRSYCEYEEEFELYYRMATGGNSIKE</sequence>
<evidence type="ECO:0000313" key="1">
    <source>
        <dbReference type="EnsemblMetazoa" id="GBRI011388-PA"/>
    </source>
</evidence>
<dbReference type="EnsemblMetazoa" id="GBRI011388-RA">
    <property type="protein sequence ID" value="GBRI011388-PA"/>
    <property type="gene ID" value="GBRI011388"/>
</dbReference>
<protein>
    <submittedName>
        <fullName evidence="1">Uncharacterized protein</fullName>
    </submittedName>
</protein>